<reference evidence="2" key="1">
    <citation type="submission" date="2018-11" db="EMBL/GenBank/DDBJ databases">
        <authorList>
            <consortium name="Pathogen Informatics"/>
        </authorList>
    </citation>
    <scope>NUCLEOTIDE SEQUENCE</scope>
</reference>
<dbReference type="EMBL" id="CAAALY010046202">
    <property type="protein sequence ID" value="VEL20392.1"/>
    <property type="molecule type" value="Genomic_DNA"/>
</dbReference>
<feature type="compositionally biased region" description="Polar residues" evidence="1">
    <location>
        <begin position="73"/>
        <end position="95"/>
    </location>
</feature>
<feature type="region of interest" description="Disordered" evidence="1">
    <location>
        <begin position="70"/>
        <end position="95"/>
    </location>
</feature>
<comment type="caution">
    <text evidence="2">The sequence shown here is derived from an EMBL/GenBank/DDBJ whole genome shotgun (WGS) entry which is preliminary data.</text>
</comment>
<proteinExistence type="predicted"/>
<accession>A0A448WU64</accession>
<name>A0A448WU64_9PLAT</name>
<sequence length="166" mass="17561">MDRVLHLHYLHGFPSKPNFTPSHSPLNASVSPGTSALWSALHPGTSSANAGSDSFGPVNEASSTAIKSAASANQTVSSPFGNTSEAATRTSTPSGVCQAESLSQTTVRVHTRAISLLPSLSRHSRLAVPRIEAASRMQEMKNDKIGPESAESDAQVFYSLAFLPRW</sequence>
<organism evidence="2 3">
    <name type="scientific">Protopolystoma xenopodis</name>
    <dbReference type="NCBI Taxonomy" id="117903"/>
    <lineage>
        <taxon>Eukaryota</taxon>
        <taxon>Metazoa</taxon>
        <taxon>Spiralia</taxon>
        <taxon>Lophotrochozoa</taxon>
        <taxon>Platyhelminthes</taxon>
        <taxon>Monogenea</taxon>
        <taxon>Polyopisthocotylea</taxon>
        <taxon>Polystomatidea</taxon>
        <taxon>Polystomatidae</taxon>
        <taxon>Protopolystoma</taxon>
    </lineage>
</organism>
<keyword evidence="3" id="KW-1185">Reference proteome</keyword>
<evidence type="ECO:0000256" key="1">
    <source>
        <dbReference type="SAM" id="MobiDB-lite"/>
    </source>
</evidence>
<dbReference type="Proteomes" id="UP000784294">
    <property type="component" value="Unassembled WGS sequence"/>
</dbReference>
<protein>
    <submittedName>
        <fullName evidence="2">Uncharacterized protein</fullName>
    </submittedName>
</protein>
<dbReference type="AlphaFoldDB" id="A0A448WU64"/>
<gene>
    <name evidence="2" type="ORF">PXEA_LOCUS13832</name>
</gene>
<evidence type="ECO:0000313" key="3">
    <source>
        <dbReference type="Proteomes" id="UP000784294"/>
    </source>
</evidence>
<evidence type="ECO:0000313" key="2">
    <source>
        <dbReference type="EMBL" id="VEL20392.1"/>
    </source>
</evidence>